<dbReference type="eggNOG" id="COG1195">
    <property type="taxonomic scope" value="Bacteria"/>
</dbReference>
<keyword evidence="9 10" id="KW-0227">DNA damage</keyword>
<evidence type="ECO:0000256" key="6">
    <source>
        <dbReference type="ARBA" id="ARBA00022741"/>
    </source>
</evidence>
<gene>
    <name evidence="9" type="primary">recF</name>
    <name evidence="12" type="ORF">ucyna2_01092</name>
</gene>
<feature type="binding site" evidence="9">
    <location>
        <begin position="30"/>
        <end position="37"/>
    </location>
    <ligand>
        <name>ATP</name>
        <dbReference type="ChEBI" id="CHEBI:30616"/>
    </ligand>
</feature>
<dbReference type="InterPro" id="IPR042174">
    <property type="entry name" value="RecF_2"/>
</dbReference>
<dbReference type="CDD" id="cd03242">
    <property type="entry name" value="ABC_RecF"/>
    <property type="match status" value="1"/>
</dbReference>
<organism evidence="12 13">
    <name type="scientific">Candidatus Atelocyanobacterium thalassa isolate SIO64986</name>
    <dbReference type="NCBI Taxonomy" id="1527444"/>
    <lineage>
        <taxon>Bacteria</taxon>
        <taxon>Bacillati</taxon>
        <taxon>Cyanobacteriota</taxon>
        <taxon>Cyanophyceae</taxon>
        <taxon>Oscillatoriophycideae</taxon>
        <taxon>Chroococcales</taxon>
        <taxon>Aphanothecaceae</taxon>
        <taxon>Candidatus Atelocyanobacterium</taxon>
        <taxon>Candidatus Atelocyanobacterium thalassae</taxon>
    </lineage>
</organism>
<dbReference type="PANTHER" id="PTHR32182">
    <property type="entry name" value="DNA REPLICATION AND REPAIR PROTEIN RECF"/>
    <property type="match status" value="1"/>
</dbReference>
<keyword evidence="4 9" id="KW-0963">Cytoplasm</keyword>
<comment type="subcellular location">
    <subcellularLocation>
        <location evidence="1 9 10">Cytoplasm</location>
    </subcellularLocation>
</comment>
<dbReference type="GO" id="GO:0005524">
    <property type="term" value="F:ATP binding"/>
    <property type="evidence" value="ECO:0007669"/>
    <property type="project" value="UniProtKB-UniRule"/>
</dbReference>
<keyword evidence="7 9" id="KW-0067">ATP-binding</keyword>
<dbReference type="GO" id="GO:0006302">
    <property type="term" value="P:double-strand break repair"/>
    <property type="evidence" value="ECO:0007669"/>
    <property type="project" value="TreeGrafter"/>
</dbReference>
<evidence type="ECO:0000256" key="8">
    <source>
        <dbReference type="ARBA" id="ARBA00023125"/>
    </source>
</evidence>
<dbReference type="PROSITE" id="PS00617">
    <property type="entry name" value="RECF_1"/>
    <property type="match status" value="1"/>
</dbReference>
<dbReference type="STRING" id="1527444.ucyna2_01092"/>
<evidence type="ECO:0000256" key="1">
    <source>
        <dbReference type="ARBA" id="ARBA00004496"/>
    </source>
</evidence>
<keyword evidence="5 9" id="KW-0235">DNA replication</keyword>
<proteinExistence type="inferred from homology"/>
<dbReference type="GO" id="GO:0005737">
    <property type="term" value="C:cytoplasm"/>
    <property type="evidence" value="ECO:0007669"/>
    <property type="project" value="UniProtKB-SubCell"/>
</dbReference>
<dbReference type="Proteomes" id="UP000028922">
    <property type="component" value="Unassembled WGS sequence"/>
</dbReference>
<evidence type="ECO:0000256" key="9">
    <source>
        <dbReference type="HAMAP-Rule" id="MF_00365"/>
    </source>
</evidence>
<sequence length="380" mass="44080">MYLKNINLYTFRNYYKQSVSLQSQKTILLGNNAQGKSNLLEAIELLATLKSHRTRRDQDLISEGEKSSQIIANIERIYGQSELSITFRSSGKRTLMLNHERLHRHLDFLGHINAVEFSCLDLDLVRGSPEIRRTWLDTLLIQLEPIYAHIINQYHKILKQRNSFLKIIRGQFNDQKDSDGLLGAVSQLQLWDEQLSETGTRVTRRRNRVIQRLVPLAQRWHKSISGKAELLEINYLSNINIKNEDHQTIQQRFLEKIEQCSAVERNLATTVVGPHRDDVEFNINKKQAKFYSSQGQQRTLVLAIKLAELQLIEDVIGEPPLLLLDDVLAELDHNRQRQLLEVIQGRFQTLITTTHLPNFDTEWLKSSQIIKVEGGKVFQF</sequence>
<dbReference type="Gene3D" id="1.20.1050.90">
    <property type="entry name" value="RecF/RecN/SMC, N-terminal domain"/>
    <property type="match status" value="1"/>
</dbReference>
<keyword evidence="9 10" id="KW-0742">SOS response</keyword>
<dbReference type="SUPFAM" id="SSF52540">
    <property type="entry name" value="P-loop containing nucleoside triphosphate hydrolases"/>
    <property type="match status" value="1"/>
</dbReference>
<dbReference type="NCBIfam" id="TIGR00611">
    <property type="entry name" value="recf"/>
    <property type="match status" value="1"/>
</dbReference>
<evidence type="ECO:0000256" key="4">
    <source>
        <dbReference type="ARBA" id="ARBA00022490"/>
    </source>
</evidence>
<dbReference type="Pfam" id="PF02463">
    <property type="entry name" value="SMC_N"/>
    <property type="match status" value="1"/>
</dbReference>
<evidence type="ECO:0000256" key="7">
    <source>
        <dbReference type="ARBA" id="ARBA00022840"/>
    </source>
</evidence>
<dbReference type="InterPro" id="IPR018078">
    <property type="entry name" value="DNA-binding_RecF_CS"/>
</dbReference>
<comment type="caution">
    <text evidence="12">The sequence shown here is derived from an EMBL/GenBank/DDBJ whole genome shotgun (WGS) entry which is preliminary data.</text>
</comment>
<dbReference type="Gene3D" id="3.40.50.300">
    <property type="entry name" value="P-loop containing nucleotide triphosphate hydrolases"/>
    <property type="match status" value="1"/>
</dbReference>
<dbReference type="InterPro" id="IPR001238">
    <property type="entry name" value="DNA-binding_RecF"/>
</dbReference>
<protein>
    <recommendedName>
        <fullName evidence="3 9">DNA replication and repair protein RecF</fullName>
    </recommendedName>
</protein>
<dbReference type="GO" id="GO:0009432">
    <property type="term" value="P:SOS response"/>
    <property type="evidence" value="ECO:0007669"/>
    <property type="project" value="UniProtKB-UniRule"/>
</dbReference>
<dbReference type="EMBL" id="JPSP01000014">
    <property type="protein sequence ID" value="KFF41102.1"/>
    <property type="molecule type" value="Genomic_DNA"/>
</dbReference>
<dbReference type="GO" id="GO:0000731">
    <property type="term" value="P:DNA synthesis involved in DNA repair"/>
    <property type="evidence" value="ECO:0007669"/>
    <property type="project" value="TreeGrafter"/>
</dbReference>
<comment type="similarity">
    <text evidence="2 9 10">Belongs to the RecF family.</text>
</comment>
<evidence type="ECO:0000256" key="10">
    <source>
        <dbReference type="RuleBase" id="RU000578"/>
    </source>
</evidence>
<dbReference type="HAMAP" id="MF_00365">
    <property type="entry name" value="RecF"/>
    <property type="match status" value="1"/>
</dbReference>
<accession>A0A086CFY8</accession>
<evidence type="ECO:0000256" key="2">
    <source>
        <dbReference type="ARBA" id="ARBA00008016"/>
    </source>
</evidence>
<evidence type="ECO:0000313" key="12">
    <source>
        <dbReference type="EMBL" id="KFF41102.1"/>
    </source>
</evidence>
<comment type="function">
    <text evidence="9 10">The RecF protein is involved in DNA metabolism; it is required for DNA replication and normal SOS inducibility. RecF binds preferentially to single-stranded, linear DNA. It also seems to bind ATP.</text>
</comment>
<feature type="domain" description="RecF/RecN/SMC N-terminal" evidence="11">
    <location>
        <begin position="2"/>
        <end position="355"/>
    </location>
</feature>
<evidence type="ECO:0000313" key="13">
    <source>
        <dbReference type="Proteomes" id="UP000028922"/>
    </source>
</evidence>
<evidence type="ECO:0000256" key="3">
    <source>
        <dbReference type="ARBA" id="ARBA00020170"/>
    </source>
</evidence>
<dbReference type="GO" id="GO:0006260">
    <property type="term" value="P:DNA replication"/>
    <property type="evidence" value="ECO:0007669"/>
    <property type="project" value="UniProtKB-UniRule"/>
</dbReference>
<dbReference type="PROSITE" id="PS00618">
    <property type="entry name" value="RECF_2"/>
    <property type="match status" value="1"/>
</dbReference>
<reference evidence="12 13" key="1">
    <citation type="submission" date="2014-08" db="EMBL/GenBank/DDBJ databases">
        <title>Comparative genomics reveals surprising divergence of two closely related strains of uncultivated UCYN-A cyanobacteria.</title>
        <authorList>
            <person name="Bombar D."/>
            <person name="Heller P."/>
            <person name="Sanchez-Baracaldo P."/>
            <person name="Carter B.J."/>
            <person name="Zert J.P."/>
        </authorList>
    </citation>
    <scope>NUCLEOTIDE SEQUENCE [LARGE SCALE GENOMIC DNA]</scope>
</reference>
<keyword evidence="8 9" id="KW-0238">DNA-binding</keyword>
<keyword evidence="6 9" id="KW-0547">Nucleotide-binding</keyword>
<dbReference type="AlphaFoldDB" id="A0A086CFY8"/>
<evidence type="ECO:0000256" key="5">
    <source>
        <dbReference type="ARBA" id="ARBA00022705"/>
    </source>
</evidence>
<dbReference type="PANTHER" id="PTHR32182:SF0">
    <property type="entry name" value="DNA REPLICATION AND REPAIR PROTEIN RECF"/>
    <property type="match status" value="1"/>
</dbReference>
<dbReference type="GO" id="GO:0003697">
    <property type="term" value="F:single-stranded DNA binding"/>
    <property type="evidence" value="ECO:0007669"/>
    <property type="project" value="UniProtKB-UniRule"/>
</dbReference>
<evidence type="ECO:0000259" key="11">
    <source>
        <dbReference type="Pfam" id="PF02463"/>
    </source>
</evidence>
<dbReference type="InterPro" id="IPR003395">
    <property type="entry name" value="RecF/RecN/SMC_N"/>
</dbReference>
<dbReference type="InterPro" id="IPR027417">
    <property type="entry name" value="P-loop_NTPase"/>
</dbReference>
<keyword evidence="9 10" id="KW-0234">DNA repair</keyword>
<dbReference type="PATRIC" id="fig|1527444.3.peg.1043"/>
<name>A0A086CFY8_9CHRO</name>